<dbReference type="SUPFAM" id="SSF53822">
    <property type="entry name" value="Periplasmic binding protein-like I"/>
    <property type="match status" value="1"/>
</dbReference>
<evidence type="ECO:0000313" key="5">
    <source>
        <dbReference type="Proteomes" id="UP001596328"/>
    </source>
</evidence>
<feature type="domain" description="Leucine-binding protein" evidence="3">
    <location>
        <begin position="73"/>
        <end position="382"/>
    </location>
</feature>
<dbReference type="CDD" id="cd06346">
    <property type="entry name" value="PBP1_ABC_ligand_binding-like"/>
    <property type="match status" value="1"/>
</dbReference>
<feature type="region of interest" description="Disordered" evidence="2">
    <location>
        <begin position="22"/>
        <end position="72"/>
    </location>
</feature>
<name>A0ABD5S0S7_9EURY</name>
<evidence type="ECO:0000256" key="1">
    <source>
        <dbReference type="ARBA" id="ARBA00022729"/>
    </source>
</evidence>
<evidence type="ECO:0000256" key="2">
    <source>
        <dbReference type="SAM" id="MobiDB-lite"/>
    </source>
</evidence>
<dbReference type="AlphaFoldDB" id="A0ABD5S0S7"/>
<dbReference type="PANTHER" id="PTHR30483">
    <property type="entry name" value="LEUCINE-SPECIFIC-BINDING PROTEIN"/>
    <property type="match status" value="1"/>
</dbReference>
<dbReference type="InterPro" id="IPR028082">
    <property type="entry name" value="Peripla_BP_I"/>
</dbReference>
<proteinExistence type="predicted"/>
<dbReference type="PROSITE" id="PS51257">
    <property type="entry name" value="PROKAR_LIPOPROTEIN"/>
    <property type="match status" value="1"/>
</dbReference>
<accession>A0ABD5S0S7</accession>
<dbReference type="Proteomes" id="UP001596328">
    <property type="component" value="Unassembled WGS sequence"/>
</dbReference>
<evidence type="ECO:0000259" key="3">
    <source>
        <dbReference type="Pfam" id="PF13458"/>
    </source>
</evidence>
<feature type="compositionally biased region" description="Gly residues" evidence="2">
    <location>
        <begin position="29"/>
        <end position="66"/>
    </location>
</feature>
<dbReference type="PANTHER" id="PTHR30483:SF6">
    <property type="entry name" value="PERIPLASMIC BINDING PROTEIN OF ABC TRANSPORTER FOR NATURAL AMINO ACIDS"/>
    <property type="match status" value="1"/>
</dbReference>
<dbReference type="InterPro" id="IPR019546">
    <property type="entry name" value="TAT_signal_bac_arc"/>
</dbReference>
<comment type="caution">
    <text evidence="4">The sequence shown here is derived from an EMBL/GenBank/DDBJ whole genome shotgun (WGS) entry which is preliminary data.</text>
</comment>
<keyword evidence="1" id="KW-0732">Signal</keyword>
<dbReference type="NCBIfam" id="TIGR01409">
    <property type="entry name" value="TAT_signal_seq"/>
    <property type="match status" value="1"/>
</dbReference>
<dbReference type="InterPro" id="IPR051010">
    <property type="entry name" value="BCAA_transport"/>
</dbReference>
<sequence length="452" mass="46292">MVRDIERRDFVKGVGAAGIVGLAGCTGDQSGGEGTTSGGSEGTTSGGSEGTTSGGSEGTSSGGSGGSVDRSEPIRYGVLLPTTGDLASVGKPIRDAATLVGKQLQNADMGGLSVEYREEDTQTSPQAGISAANSLVNAGIPGICGPASSGVNIQVSKQVFIPNGVVGCSPSSTAASVTDLEDDGFVFRTAPSDNLQGQVMGQVASENLGASSAVTMYVNNDYGQGLSQSFASAFEEAGGSVNDQVSFEKEQSSYTSKLQSALGSDPDLLVVIGYPASGTQMFKDFYSDFDPSNYDILLTDGMKDPEMRRQVGNPMENVTGTAPAPVGPAADAFASLYQEEYGRSPGVFNAHAYDASAILVLANAMAGENDGAAVKENMDKVANPEGTEVTVENLAEGVQMAAQGEDVNYQGASSPTNFDDAGDMAAVSFDVWKFAPDTESGIEVSETIDFEK</sequence>
<dbReference type="InterPro" id="IPR028081">
    <property type="entry name" value="Leu-bd"/>
</dbReference>
<protein>
    <submittedName>
        <fullName evidence="4">ABC transporter substrate-binding protein</fullName>
    </submittedName>
</protein>
<evidence type="ECO:0000313" key="4">
    <source>
        <dbReference type="EMBL" id="MFC6725273.1"/>
    </source>
</evidence>
<dbReference type="EMBL" id="JBHSWU010000452">
    <property type="protein sequence ID" value="MFC6725273.1"/>
    <property type="molecule type" value="Genomic_DNA"/>
</dbReference>
<dbReference type="Pfam" id="PF13458">
    <property type="entry name" value="Peripla_BP_6"/>
    <property type="match status" value="1"/>
</dbReference>
<dbReference type="Gene3D" id="3.40.50.2300">
    <property type="match status" value="2"/>
</dbReference>
<gene>
    <name evidence="4" type="ORF">ACFQE1_13015</name>
</gene>
<reference evidence="4 5" key="1">
    <citation type="journal article" date="2019" name="Int. J. Syst. Evol. Microbiol.">
        <title>The Global Catalogue of Microorganisms (GCM) 10K type strain sequencing project: providing services to taxonomists for standard genome sequencing and annotation.</title>
        <authorList>
            <consortium name="The Broad Institute Genomics Platform"/>
            <consortium name="The Broad Institute Genome Sequencing Center for Infectious Disease"/>
            <person name="Wu L."/>
            <person name="Ma J."/>
        </authorList>
    </citation>
    <scope>NUCLEOTIDE SEQUENCE [LARGE SCALE GENOMIC DNA]</scope>
    <source>
        <strain evidence="4 5">NBRC 111368</strain>
    </source>
</reference>
<organism evidence="4 5">
    <name type="scientific">Halobium palmae</name>
    <dbReference type="NCBI Taxonomy" id="1776492"/>
    <lineage>
        <taxon>Archaea</taxon>
        <taxon>Methanobacteriati</taxon>
        <taxon>Methanobacteriota</taxon>
        <taxon>Stenosarchaea group</taxon>
        <taxon>Halobacteria</taxon>
        <taxon>Halobacteriales</taxon>
        <taxon>Haloferacaceae</taxon>
        <taxon>Halobium</taxon>
    </lineage>
</organism>
<keyword evidence="5" id="KW-1185">Reference proteome</keyword>